<evidence type="ECO:0000313" key="2">
    <source>
        <dbReference type="Proteomes" id="UP001484239"/>
    </source>
</evidence>
<protein>
    <recommendedName>
        <fullName evidence="3">6-bladed beta-propeller</fullName>
    </recommendedName>
</protein>
<dbReference type="RefSeq" id="WP_405286440.1">
    <property type="nucleotide sequence ID" value="NZ_JBBHLI010000002.1"/>
</dbReference>
<name>A0ABU9E6D3_9BACT</name>
<accession>A0ABU9E6D3</accession>
<dbReference type="EMBL" id="JBBHLI010000002">
    <property type="protein sequence ID" value="MEK9500294.1"/>
    <property type="molecule type" value="Genomic_DNA"/>
</dbReference>
<dbReference type="Gene3D" id="2.120.10.30">
    <property type="entry name" value="TolB, C-terminal domain"/>
    <property type="match status" value="1"/>
</dbReference>
<evidence type="ECO:0008006" key="3">
    <source>
        <dbReference type="Google" id="ProtNLM"/>
    </source>
</evidence>
<dbReference type="SUPFAM" id="SSF101898">
    <property type="entry name" value="NHL repeat"/>
    <property type="match status" value="1"/>
</dbReference>
<organism evidence="1 2">
    <name type="scientific">Gaopeijia maritima</name>
    <dbReference type="NCBI Taxonomy" id="3119007"/>
    <lineage>
        <taxon>Bacteria</taxon>
        <taxon>Pseudomonadati</taxon>
        <taxon>Gemmatimonadota</taxon>
        <taxon>Longimicrobiia</taxon>
        <taxon>Gaopeijiales</taxon>
        <taxon>Gaopeijiaceae</taxon>
        <taxon>Gaopeijia</taxon>
    </lineage>
</organism>
<sequence>MGDLQAREVLVFRPDGALDQRWGRPGDGPGEIRSLDDLAVLHDGLVALTNAAAHRHEIYRLDGTYVRTVRAPTREHFSFGSAIDGSGTWLADGSMVFGPVLERTDAGPGPRIVHGEWYTFDGDGGLQGSLVRRPAVVRDGPAERSNEGVVYYAPRAQVAASRLGIWYAWPARWEFHHVTREGLDRVVRLERSREPVSGALRARFHQWLADGPFGVTPGESPSVDLVQIMRGRAQREVRGLPLTLPLVSDSLPAHGPFLVSPDGHLWIQEHATGSELMSGRPDRTSTNRWTVVSPEGRWLGTVQTPAGLRVEDIDDEVVAGVWVDELEVEHVRLHRLVKSN</sequence>
<reference evidence="1 2" key="1">
    <citation type="submission" date="2024-02" db="EMBL/GenBank/DDBJ databases">
        <title>A novel Gemmatimonadota bacterium.</title>
        <authorList>
            <person name="Du Z.-J."/>
            <person name="Ye Y.-Q."/>
        </authorList>
    </citation>
    <scope>NUCLEOTIDE SEQUENCE [LARGE SCALE GENOMIC DNA]</scope>
    <source>
        <strain evidence="1 2">DH-20</strain>
    </source>
</reference>
<comment type="caution">
    <text evidence="1">The sequence shown here is derived from an EMBL/GenBank/DDBJ whole genome shotgun (WGS) entry which is preliminary data.</text>
</comment>
<evidence type="ECO:0000313" key="1">
    <source>
        <dbReference type="EMBL" id="MEK9500294.1"/>
    </source>
</evidence>
<gene>
    <name evidence="1" type="ORF">WI372_04840</name>
</gene>
<proteinExistence type="predicted"/>
<dbReference type="InterPro" id="IPR011042">
    <property type="entry name" value="6-blade_b-propeller_TolB-like"/>
</dbReference>
<keyword evidence="2" id="KW-1185">Reference proteome</keyword>
<dbReference type="Proteomes" id="UP001484239">
    <property type="component" value="Unassembled WGS sequence"/>
</dbReference>